<protein>
    <submittedName>
        <fullName evidence="3">Uncharacterized protein</fullName>
    </submittedName>
</protein>
<reference evidence="4" key="1">
    <citation type="journal article" date="2012" name="Science">
        <title>The Paleozoic origin of enzymatic lignin decomposition reconstructed from 31 fungal genomes.</title>
        <authorList>
            <person name="Floudas D."/>
            <person name="Binder M."/>
            <person name="Riley R."/>
            <person name="Barry K."/>
            <person name="Blanchette R.A."/>
            <person name="Henrissat B."/>
            <person name="Martinez A.T."/>
            <person name="Otillar R."/>
            <person name="Spatafora J.W."/>
            <person name="Yadav J.S."/>
            <person name="Aerts A."/>
            <person name="Benoit I."/>
            <person name="Boyd A."/>
            <person name="Carlson A."/>
            <person name="Copeland A."/>
            <person name="Coutinho P.M."/>
            <person name="de Vries R.P."/>
            <person name="Ferreira P."/>
            <person name="Findley K."/>
            <person name="Foster B."/>
            <person name="Gaskell J."/>
            <person name="Glotzer D."/>
            <person name="Gorecki P."/>
            <person name="Heitman J."/>
            <person name="Hesse C."/>
            <person name="Hori C."/>
            <person name="Igarashi K."/>
            <person name="Jurgens J.A."/>
            <person name="Kallen N."/>
            <person name="Kersten P."/>
            <person name="Kohler A."/>
            <person name="Kuees U."/>
            <person name="Kumar T.K.A."/>
            <person name="Kuo A."/>
            <person name="LaButti K."/>
            <person name="Larrondo L.F."/>
            <person name="Lindquist E."/>
            <person name="Ling A."/>
            <person name="Lombard V."/>
            <person name="Lucas S."/>
            <person name="Lundell T."/>
            <person name="Martin R."/>
            <person name="McLaughlin D.J."/>
            <person name="Morgenstern I."/>
            <person name="Morin E."/>
            <person name="Murat C."/>
            <person name="Nagy L.G."/>
            <person name="Nolan M."/>
            <person name="Ohm R.A."/>
            <person name="Patyshakuliyeva A."/>
            <person name="Rokas A."/>
            <person name="Ruiz-Duenas F.J."/>
            <person name="Sabat G."/>
            <person name="Salamov A."/>
            <person name="Samejima M."/>
            <person name="Schmutz J."/>
            <person name="Slot J.C."/>
            <person name="St John F."/>
            <person name="Stenlid J."/>
            <person name="Sun H."/>
            <person name="Sun S."/>
            <person name="Syed K."/>
            <person name="Tsang A."/>
            <person name="Wiebenga A."/>
            <person name="Young D."/>
            <person name="Pisabarro A."/>
            <person name="Eastwood D.C."/>
            <person name="Martin F."/>
            <person name="Cullen D."/>
            <person name="Grigoriev I.V."/>
            <person name="Hibbett D.S."/>
        </authorList>
    </citation>
    <scope>NUCLEOTIDE SEQUENCE [LARGE SCALE GENOMIC DNA]</scope>
    <source>
        <strain evidence="4">TFB10046</strain>
    </source>
</reference>
<feature type="transmembrane region" description="Helical" evidence="2">
    <location>
        <begin position="158"/>
        <end position="185"/>
    </location>
</feature>
<organism evidence="3 4">
    <name type="scientific">Auricularia subglabra (strain TFB-10046 / SS5)</name>
    <name type="common">White-rot fungus</name>
    <name type="synonym">Auricularia delicata (strain TFB10046)</name>
    <dbReference type="NCBI Taxonomy" id="717982"/>
    <lineage>
        <taxon>Eukaryota</taxon>
        <taxon>Fungi</taxon>
        <taxon>Dikarya</taxon>
        <taxon>Basidiomycota</taxon>
        <taxon>Agaricomycotina</taxon>
        <taxon>Agaricomycetes</taxon>
        <taxon>Auriculariales</taxon>
        <taxon>Auriculariaceae</taxon>
        <taxon>Auricularia</taxon>
    </lineage>
</organism>
<evidence type="ECO:0000313" key="3">
    <source>
        <dbReference type="EMBL" id="EJD37880.1"/>
    </source>
</evidence>
<keyword evidence="2" id="KW-1133">Transmembrane helix</keyword>
<keyword evidence="1" id="KW-0175">Coiled coil</keyword>
<keyword evidence="2" id="KW-0812">Transmembrane</keyword>
<dbReference type="KEGG" id="adl:AURDEDRAFT_173022"/>
<dbReference type="OMA" id="TTVECHA"/>
<dbReference type="AlphaFoldDB" id="J0LHY8"/>
<dbReference type="Proteomes" id="UP000006514">
    <property type="component" value="Unassembled WGS sequence"/>
</dbReference>
<dbReference type="InParanoid" id="J0LHY8"/>
<gene>
    <name evidence="3" type="ORF">AURDEDRAFT_173022</name>
</gene>
<evidence type="ECO:0000256" key="1">
    <source>
        <dbReference type="SAM" id="Coils"/>
    </source>
</evidence>
<accession>J0LHY8</accession>
<evidence type="ECO:0000313" key="4">
    <source>
        <dbReference type="Proteomes" id="UP000006514"/>
    </source>
</evidence>
<proteinExistence type="predicted"/>
<evidence type="ECO:0000256" key="2">
    <source>
        <dbReference type="SAM" id="Phobius"/>
    </source>
</evidence>
<keyword evidence="4" id="KW-1185">Reference proteome</keyword>
<keyword evidence="2" id="KW-0472">Membrane</keyword>
<name>J0LHY8_AURST</name>
<feature type="coiled-coil region" evidence="1">
    <location>
        <begin position="107"/>
        <end position="155"/>
    </location>
</feature>
<dbReference type="EMBL" id="JH687833">
    <property type="protein sequence ID" value="EJD37880.1"/>
    <property type="molecule type" value="Genomic_DNA"/>
</dbReference>
<sequence length="335" mass="36000">MITFGDAPELATICNHLGAGVNAVNRAVVVLRDGHAGDARLLDAIDVSYAPEVVQRFQDAAREASQAFGDAQGAANAWYNELSAALSQNLVHQHEVEQQQRSDTEDLAVSRQKLSAAEAEKTQLQAQLAQDAINLANAIHAVDAAEGRLDDARSARNAAVVASVFLFFVAPVVALPALAIGLPALESAVDGAKDSRNRIEAQLASTRQALQITEQTTVECHAQVSRMESRIAELGCRLAALEFRRRDLTTMRDWLVHVRPMVLDCVHTVDTALASATTLDNMLSLSNVSSAVRSLSSTLNVESFRGLLPVVDGTCLVELEQQRARLAQKAAHLLV</sequence>